<name>A0ABW7GC66_9BURK</name>
<accession>A0ABW7GC66</accession>
<evidence type="ECO:0000313" key="2">
    <source>
        <dbReference type="Proteomes" id="UP001606305"/>
    </source>
</evidence>
<dbReference type="InterPro" id="IPR021333">
    <property type="entry name" value="DUF2946"/>
</dbReference>
<dbReference type="Pfam" id="PF11162">
    <property type="entry name" value="DUF2946"/>
    <property type="match status" value="1"/>
</dbReference>
<dbReference type="RefSeq" id="WP_394491654.1">
    <property type="nucleotide sequence ID" value="NZ_JBIGIA010000024.1"/>
</dbReference>
<dbReference type="Proteomes" id="UP001606305">
    <property type="component" value="Unassembled WGS sequence"/>
</dbReference>
<gene>
    <name evidence="1" type="ORF">ACG00X_22155</name>
</gene>
<dbReference type="EMBL" id="JBIGIA010000024">
    <property type="protein sequence ID" value="MFG6459546.1"/>
    <property type="molecule type" value="Genomic_DNA"/>
</dbReference>
<proteinExistence type="predicted"/>
<reference evidence="1 2" key="1">
    <citation type="submission" date="2024-09" db="EMBL/GenBank/DDBJ databases">
        <title>Novel species of the genus Pelomonas and Roseateles isolated from streams.</title>
        <authorList>
            <person name="Lu H."/>
        </authorList>
    </citation>
    <scope>NUCLEOTIDE SEQUENCE [LARGE SCALE GENOMIC DNA]</scope>
    <source>
        <strain evidence="1 2">BYS96W</strain>
    </source>
</reference>
<sequence length="131" mass="13995">MQHLPFTQRTARRQAWWLLAVFVLGLLAPGISAAMAHARGDFSAWQDICRAPSVAGKAAEPRPIDKALTLLTQGHCAACHITSADLAPPPALPAAPLQAHLGFEAPERFWTAPVTAHAWRPASARAPPAEI</sequence>
<keyword evidence="2" id="KW-1185">Reference proteome</keyword>
<evidence type="ECO:0000313" key="1">
    <source>
        <dbReference type="EMBL" id="MFG6459546.1"/>
    </source>
</evidence>
<organism evidence="1 2">
    <name type="scientific">Pelomonas nitida</name>
    <dbReference type="NCBI Taxonomy" id="3299027"/>
    <lineage>
        <taxon>Bacteria</taxon>
        <taxon>Pseudomonadati</taxon>
        <taxon>Pseudomonadota</taxon>
        <taxon>Betaproteobacteria</taxon>
        <taxon>Burkholderiales</taxon>
        <taxon>Sphaerotilaceae</taxon>
        <taxon>Roseateles</taxon>
    </lineage>
</organism>
<protein>
    <submittedName>
        <fullName evidence="1">DUF2946 family protein</fullName>
    </submittedName>
</protein>
<comment type="caution">
    <text evidence="1">The sequence shown here is derived from an EMBL/GenBank/DDBJ whole genome shotgun (WGS) entry which is preliminary data.</text>
</comment>